<feature type="compositionally biased region" description="Acidic residues" evidence="1">
    <location>
        <begin position="127"/>
        <end position="138"/>
    </location>
</feature>
<evidence type="ECO:0000259" key="2">
    <source>
        <dbReference type="Pfam" id="PF13240"/>
    </source>
</evidence>
<reference evidence="3 4" key="1">
    <citation type="submission" date="2016-11" db="EMBL/GenBank/DDBJ databases">
        <authorList>
            <person name="Jaros S."/>
            <person name="Januszkiewicz K."/>
            <person name="Wedrychowicz H."/>
        </authorList>
    </citation>
    <scope>NUCLEOTIDE SEQUENCE [LARGE SCALE GENOMIC DNA]</scope>
    <source>
        <strain evidence="3 4">Y1</strain>
    </source>
</reference>
<sequence length="157" mass="17128">MGFVDSVKGFAGKVGESVERGAKTVSNNSKKFAEKNKVKRDIAHIEADINSDYIELGKALYEKISNDPDSEYAATIADIKEKNGKLSELKAVLMSLEDKMFCTNCGAQISKDQLFCDKCGAKVNEPEAAENTEAEVVEAEVVSESSEEEFSSEDVKD</sequence>
<evidence type="ECO:0000313" key="4">
    <source>
        <dbReference type="Proteomes" id="UP000184394"/>
    </source>
</evidence>
<dbReference type="EMBL" id="FRCT01000002">
    <property type="protein sequence ID" value="SHM24341.1"/>
    <property type="molecule type" value="Genomic_DNA"/>
</dbReference>
<dbReference type="Gene3D" id="4.10.1060.50">
    <property type="match status" value="1"/>
</dbReference>
<dbReference type="AlphaFoldDB" id="A0A1M7H6V1"/>
<name>A0A1M7H6V1_RUMFL</name>
<proteinExistence type="predicted"/>
<feature type="region of interest" description="Disordered" evidence="1">
    <location>
        <begin position="127"/>
        <end position="157"/>
    </location>
</feature>
<dbReference type="Proteomes" id="UP000184394">
    <property type="component" value="Unassembled WGS sequence"/>
</dbReference>
<dbReference type="InterPro" id="IPR026870">
    <property type="entry name" value="Zinc_ribbon_dom"/>
</dbReference>
<dbReference type="OrthoDB" id="1822260at2"/>
<feature type="domain" description="Zinc-ribbon" evidence="2">
    <location>
        <begin position="101"/>
        <end position="123"/>
    </location>
</feature>
<accession>A0A1M7H6V1</accession>
<gene>
    <name evidence="3" type="ORF">SAMN04487860_102161</name>
</gene>
<protein>
    <submittedName>
        <fullName evidence="3">Zinc-ribbon domain-containing protein</fullName>
    </submittedName>
</protein>
<dbReference type="Pfam" id="PF13240">
    <property type="entry name" value="Zn_Ribbon_1"/>
    <property type="match status" value="1"/>
</dbReference>
<evidence type="ECO:0000313" key="3">
    <source>
        <dbReference type="EMBL" id="SHM24341.1"/>
    </source>
</evidence>
<dbReference type="RefSeq" id="WP_072948549.1">
    <property type="nucleotide sequence ID" value="NZ_FRCT01000002.1"/>
</dbReference>
<dbReference type="InterPro" id="IPR038587">
    <property type="entry name" value="Ribosomal_eL40_sf"/>
</dbReference>
<organism evidence="3 4">
    <name type="scientific">Ruminococcus flavefaciens</name>
    <dbReference type="NCBI Taxonomy" id="1265"/>
    <lineage>
        <taxon>Bacteria</taxon>
        <taxon>Bacillati</taxon>
        <taxon>Bacillota</taxon>
        <taxon>Clostridia</taxon>
        <taxon>Eubacteriales</taxon>
        <taxon>Oscillospiraceae</taxon>
        <taxon>Ruminococcus</taxon>
    </lineage>
</organism>
<feature type="compositionally biased region" description="Acidic residues" evidence="1">
    <location>
        <begin position="145"/>
        <end position="157"/>
    </location>
</feature>
<evidence type="ECO:0000256" key="1">
    <source>
        <dbReference type="SAM" id="MobiDB-lite"/>
    </source>
</evidence>